<dbReference type="Pfam" id="PF04048">
    <property type="entry name" value="Sec8_N"/>
    <property type="match status" value="1"/>
</dbReference>
<dbReference type="InterPro" id="IPR048630">
    <property type="entry name" value="Sec8_M"/>
</dbReference>
<evidence type="ECO:0000256" key="2">
    <source>
        <dbReference type="ARBA" id="ARBA00022483"/>
    </source>
</evidence>
<keyword evidence="3 4" id="KW-0653">Protein transport</keyword>
<evidence type="ECO:0000313" key="8">
    <source>
        <dbReference type="EMBL" id="KIM47837.1"/>
    </source>
</evidence>
<evidence type="ECO:0000256" key="3">
    <source>
        <dbReference type="ARBA" id="ARBA00022927"/>
    </source>
</evidence>
<dbReference type="STRING" id="686832.A0A0C2Z3N4"/>
<evidence type="ECO:0000256" key="5">
    <source>
        <dbReference type="SAM" id="MobiDB-lite"/>
    </source>
</evidence>
<keyword evidence="2 4" id="KW-0268">Exocytosis</keyword>
<feature type="domain" description="Exocyst complex component Sec8 middle helical bundle" evidence="7">
    <location>
        <begin position="513"/>
        <end position="811"/>
    </location>
</feature>
<feature type="compositionally biased region" description="Polar residues" evidence="5">
    <location>
        <begin position="1033"/>
        <end position="1044"/>
    </location>
</feature>
<feature type="compositionally biased region" description="Polar residues" evidence="5">
    <location>
        <begin position="53"/>
        <end position="62"/>
    </location>
</feature>
<feature type="region of interest" description="Disordered" evidence="5">
    <location>
        <begin position="439"/>
        <end position="461"/>
    </location>
</feature>
<dbReference type="Proteomes" id="UP000053424">
    <property type="component" value="Unassembled WGS sequence"/>
</dbReference>
<dbReference type="GO" id="GO:0006904">
    <property type="term" value="P:vesicle docking involved in exocytosis"/>
    <property type="evidence" value="ECO:0007669"/>
    <property type="project" value="InterPro"/>
</dbReference>
<dbReference type="GO" id="GO:0090522">
    <property type="term" value="P:vesicle tethering involved in exocytosis"/>
    <property type="evidence" value="ECO:0007669"/>
    <property type="project" value="UniProtKB-UniRule"/>
</dbReference>
<dbReference type="InterPro" id="IPR039682">
    <property type="entry name" value="Sec8/EXOC4"/>
</dbReference>
<proteinExistence type="inferred from homology"/>
<dbReference type="EMBL" id="KN831769">
    <property type="protein sequence ID" value="KIM47837.1"/>
    <property type="molecule type" value="Genomic_DNA"/>
</dbReference>
<feature type="region of interest" description="Disordered" evidence="5">
    <location>
        <begin position="1"/>
        <end position="107"/>
    </location>
</feature>
<evidence type="ECO:0000259" key="6">
    <source>
        <dbReference type="Pfam" id="PF04048"/>
    </source>
</evidence>
<evidence type="ECO:0000256" key="4">
    <source>
        <dbReference type="RuleBase" id="RU367079"/>
    </source>
</evidence>
<name>A0A0C2Z3N4_HEBCY</name>
<feature type="region of interest" description="Disordered" evidence="5">
    <location>
        <begin position="119"/>
        <end position="184"/>
    </location>
</feature>
<dbReference type="Pfam" id="PF20652">
    <property type="entry name" value="Sec8_C"/>
    <property type="match status" value="1"/>
</dbReference>
<feature type="compositionally biased region" description="Low complexity" evidence="5">
    <location>
        <begin position="151"/>
        <end position="162"/>
    </location>
</feature>
<dbReference type="GO" id="GO:0000145">
    <property type="term" value="C:exocyst"/>
    <property type="evidence" value="ECO:0007669"/>
    <property type="project" value="UniProtKB-UniRule"/>
</dbReference>
<keyword evidence="9" id="KW-1185">Reference proteome</keyword>
<evidence type="ECO:0000256" key="1">
    <source>
        <dbReference type="ARBA" id="ARBA00022448"/>
    </source>
</evidence>
<feature type="region of interest" description="Disordered" evidence="5">
    <location>
        <begin position="1027"/>
        <end position="1050"/>
    </location>
</feature>
<keyword evidence="1 4" id="KW-0813">Transport</keyword>
<reference evidence="9" key="2">
    <citation type="submission" date="2015-01" db="EMBL/GenBank/DDBJ databases">
        <title>Evolutionary Origins and Diversification of the Mycorrhizal Mutualists.</title>
        <authorList>
            <consortium name="DOE Joint Genome Institute"/>
            <consortium name="Mycorrhizal Genomics Consortium"/>
            <person name="Kohler A."/>
            <person name="Kuo A."/>
            <person name="Nagy L.G."/>
            <person name="Floudas D."/>
            <person name="Copeland A."/>
            <person name="Barry K.W."/>
            <person name="Cichocki N."/>
            <person name="Veneault-Fourrey C."/>
            <person name="LaButti K."/>
            <person name="Lindquist E.A."/>
            <person name="Lipzen A."/>
            <person name="Lundell T."/>
            <person name="Morin E."/>
            <person name="Murat C."/>
            <person name="Riley R."/>
            <person name="Ohm R."/>
            <person name="Sun H."/>
            <person name="Tunlid A."/>
            <person name="Henrissat B."/>
            <person name="Grigoriev I.V."/>
            <person name="Hibbett D.S."/>
            <person name="Martin F."/>
        </authorList>
    </citation>
    <scope>NUCLEOTIDE SEQUENCE [LARGE SCALE GENOMIC DNA]</scope>
    <source>
        <strain evidence="9">h7</strain>
    </source>
</reference>
<comment type="function">
    <text evidence="4">Component of the exocyst complex involved in the docking of exocytic vesicles with fusion sites on the plasma membrane.</text>
</comment>
<dbReference type="OrthoDB" id="272977at2759"/>
<organism evidence="8 9">
    <name type="scientific">Hebeloma cylindrosporum</name>
    <dbReference type="NCBI Taxonomy" id="76867"/>
    <lineage>
        <taxon>Eukaryota</taxon>
        <taxon>Fungi</taxon>
        <taxon>Dikarya</taxon>
        <taxon>Basidiomycota</taxon>
        <taxon>Agaricomycotina</taxon>
        <taxon>Agaricomycetes</taxon>
        <taxon>Agaricomycetidae</taxon>
        <taxon>Agaricales</taxon>
        <taxon>Agaricineae</taxon>
        <taxon>Hymenogastraceae</taxon>
        <taxon>Hebeloma</taxon>
    </lineage>
</organism>
<feature type="compositionally biased region" description="Polar residues" evidence="5">
    <location>
        <begin position="451"/>
        <end position="461"/>
    </location>
</feature>
<dbReference type="PANTHER" id="PTHR14146:SF0">
    <property type="entry name" value="EXOCYST COMPLEX COMPONENT 4"/>
    <property type="match status" value="1"/>
</dbReference>
<accession>A0A0C2Z3N4</accession>
<feature type="region of interest" description="Disordered" evidence="5">
    <location>
        <begin position="474"/>
        <end position="496"/>
    </location>
</feature>
<reference evidence="8 9" key="1">
    <citation type="submission" date="2014-04" db="EMBL/GenBank/DDBJ databases">
        <authorList>
            <consortium name="DOE Joint Genome Institute"/>
            <person name="Kuo A."/>
            <person name="Gay G."/>
            <person name="Dore J."/>
            <person name="Kohler A."/>
            <person name="Nagy L.G."/>
            <person name="Floudas D."/>
            <person name="Copeland A."/>
            <person name="Barry K.W."/>
            <person name="Cichocki N."/>
            <person name="Veneault-Fourrey C."/>
            <person name="LaButti K."/>
            <person name="Lindquist E.A."/>
            <person name="Lipzen A."/>
            <person name="Lundell T."/>
            <person name="Morin E."/>
            <person name="Murat C."/>
            <person name="Sun H."/>
            <person name="Tunlid A."/>
            <person name="Henrissat B."/>
            <person name="Grigoriev I.V."/>
            <person name="Hibbett D.S."/>
            <person name="Martin F."/>
            <person name="Nordberg H.P."/>
            <person name="Cantor M.N."/>
            <person name="Hua S.X."/>
        </authorList>
    </citation>
    <scope>NUCLEOTIDE SEQUENCE [LARGE SCALE GENOMIC DNA]</scope>
    <source>
        <strain evidence="9">h7</strain>
    </source>
</reference>
<dbReference type="HOGENOM" id="CLU_004025_1_0_1"/>
<sequence>MSRAPPFPTRRRSPSVTNAGLYSSQPASAPGTSTRPLQISRPGTTSSRPTTPVNSFTSNSPSLIPPSTAPIGPSRPQRSDLRTRAEYSGSERASTSSQDPYRDSIGTLRSEVDVYPYRTLPNSSNILTSEPPPRQRSQRFKSPIQDKGDDTTPTSLTSALSAFKSAGSRRRQTPSDDDDQNYRRERELEIEAEKARQQRIRDRATGVRGKGRAGEIDAVLDQVKDGWEFVIDPNFNNVDLALQLLDKSSMGKDMDSFRRTKNMLSKALKGSVDKHYQSFAASLPHHASLLGHLGAAQTEISAARSAVLEAKESLGSRRADLVQLWNRGQMLEEMIKLLDQIEHLKTVPDLLETLMSEKRLLQAAILLVRSLKIINKPDMLEIGAVSDLRSYLNSQESALKEILIEELQSHLYLKSFWCESRWAAYVPNQRNFPKVEFENEIEGRPSEDELNSPTSPTGRQSRLTRFLNDLSLRANDPPYDTNDNKHSGNINGASATMSSSNSSSAIYLSSNLNPEADSFAYMETLLESLAVLGKLGNALDNVAQRVPGEIYALVETTLSEVEERAEFGRRRSMFALNANMGRSEGAYMFSTNLTLPVIATTRTKGPPFKSSTLRLTALESLAKRLDHEILMDLFWTLYSKLDAVAQGFRVVAEVVNRIGSRRDYKDSSGTKPGMLFPLPEMWNHVQAEVRTLIQDYLTDEQQGSSANRNPISSINEVLRDGKFNRDRIKPVFRFSDTDMKLTYKALKPHEDGLTRVLKDTMPGLAPTAAGETSQAILSSTADDRLIGVDQHHRLLIRPDAFHVTVLFQPTLSYLQRISEILPSGIVPTQASSAVLDEFVLKVYLPQLEEKVSDLFHDAVTVGSEAFQPDPLSWRLSTEPLVKACTNLMALINSLCSMLNSSPFHRENYSRLILGVVIQFYQRCSDRFQVLTSTLQEEVVREPRIALAAQWAQRPELQPCFTELMEMEEQGQAKLQQLYRQETHIEMEFLGERMVTREDLISSTKTLAALASLHRSVSWFSSELNAMKPKQDDPSSSLLSPTNLEPATGLTPTFPPIPPVSLGSDPEWFSLPLSREMSLRFQALLKTYDQLSGLILDTMRIDLRCRTIHYLDSAMRHGTYDSNYEAVEPDPHIVDLNTELVQCNEFTTVSLPKKERQYLFAGLGNLMEHLLITGARQLRIPNAFGIRKIMRNTLALQQSIKTLTNDQQDSEFERVKLYYSLFFISPQEMLDGIRERQSFSFDEYQTMLKLQCGVDPARGKDGDVKAADHNYGLYVIDLHGLEMDRSDP</sequence>
<dbReference type="GO" id="GO:0006612">
    <property type="term" value="P:protein targeting to membrane"/>
    <property type="evidence" value="ECO:0007669"/>
    <property type="project" value="UniProtKB-UniRule"/>
</dbReference>
<protein>
    <recommendedName>
        <fullName evidence="4">Exocyst complex component Sec8</fullName>
    </recommendedName>
</protein>
<dbReference type="GO" id="GO:0015031">
    <property type="term" value="P:protein transport"/>
    <property type="evidence" value="ECO:0007669"/>
    <property type="project" value="UniProtKB-KW"/>
</dbReference>
<evidence type="ECO:0000259" key="7">
    <source>
        <dbReference type="Pfam" id="PF20652"/>
    </source>
</evidence>
<feature type="compositionally biased region" description="Low complexity" evidence="5">
    <location>
        <begin position="40"/>
        <end position="52"/>
    </location>
</feature>
<comment type="similarity">
    <text evidence="4">Belongs to the SEC8 family.</text>
</comment>
<gene>
    <name evidence="8" type="ORF">M413DRAFT_61662</name>
</gene>
<feature type="domain" description="Exocyst complex component Sec8 N-terminal" evidence="6">
    <location>
        <begin position="216"/>
        <end position="353"/>
    </location>
</feature>
<dbReference type="InterPro" id="IPR007191">
    <property type="entry name" value="Sec8_exocyst_N"/>
</dbReference>
<dbReference type="PANTHER" id="PTHR14146">
    <property type="entry name" value="EXOCYST COMPLEX COMPONENT 4"/>
    <property type="match status" value="1"/>
</dbReference>
<evidence type="ECO:0000313" key="9">
    <source>
        <dbReference type="Proteomes" id="UP000053424"/>
    </source>
</evidence>
<dbReference type="GO" id="GO:0006893">
    <property type="term" value="P:Golgi to plasma membrane transport"/>
    <property type="evidence" value="ECO:0007669"/>
    <property type="project" value="TreeGrafter"/>
</dbReference>
<feature type="compositionally biased region" description="Polar residues" evidence="5">
    <location>
        <begin position="14"/>
        <end position="37"/>
    </location>
</feature>